<comment type="caution">
    <text evidence="3">The sequence shown here is derived from an EMBL/GenBank/DDBJ whole genome shotgun (WGS) entry which is preliminary data.</text>
</comment>
<evidence type="ECO:0000256" key="1">
    <source>
        <dbReference type="ARBA" id="ARBA00008950"/>
    </source>
</evidence>
<dbReference type="GO" id="GO:0005737">
    <property type="term" value="C:cytoplasm"/>
    <property type="evidence" value="ECO:0007669"/>
    <property type="project" value="TreeGrafter"/>
</dbReference>
<dbReference type="PATRIC" id="fig|1137280.3.peg.2123"/>
<name>A0A072N0H6_9GAMM</name>
<dbReference type="SUPFAM" id="SSF56300">
    <property type="entry name" value="Metallo-dependent phosphatases"/>
    <property type="match status" value="1"/>
</dbReference>
<evidence type="ECO:0000313" key="4">
    <source>
        <dbReference type="Proteomes" id="UP000035057"/>
    </source>
</evidence>
<comment type="similarity">
    <text evidence="1">Belongs to the metallophosphoesterase superfamily. YfcE family.</text>
</comment>
<dbReference type="RefSeq" id="WP_051669063.1">
    <property type="nucleotide sequence ID" value="NZ_ANIE01000006.1"/>
</dbReference>
<dbReference type="PANTHER" id="PTHR42850">
    <property type="entry name" value="METALLOPHOSPHOESTERASE"/>
    <property type="match status" value="1"/>
</dbReference>
<dbReference type="PANTHER" id="PTHR42850:SF2">
    <property type="entry name" value="BLL5683 PROTEIN"/>
    <property type="match status" value="1"/>
</dbReference>
<dbReference type="Proteomes" id="UP000035057">
    <property type="component" value="Unassembled WGS sequence"/>
</dbReference>
<protein>
    <submittedName>
        <fullName evidence="3">Metallophosphoesterase</fullName>
    </submittedName>
</protein>
<dbReference type="InterPro" id="IPR029052">
    <property type="entry name" value="Metallo-depent_PP-like"/>
</dbReference>
<dbReference type="InterPro" id="IPR050126">
    <property type="entry name" value="Ap4A_hydrolase"/>
</dbReference>
<evidence type="ECO:0000313" key="3">
    <source>
        <dbReference type="EMBL" id="KEF31154.1"/>
    </source>
</evidence>
<dbReference type="AlphaFoldDB" id="A0A072N0H6"/>
<dbReference type="OrthoDB" id="9813918at2"/>
<proteinExistence type="inferred from homology"/>
<reference evidence="3 4" key="1">
    <citation type="submission" date="2012-12" db="EMBL/GenBank/DDBJ databases">
        <title>Genome assembly of Marinobacter sp. AK21.</title>
        <authorList>
            <person name="Khatri I."/>
            <person name="Kumar R."/>
            <person name="Vaidya B."/>
            <person name="Subramanian S."/>
            <person name="Pinnaka A."/>
        </authorList>
    </citation>
    <scope>NUCLEOTIDE SEQUENCE [LARGE SCALE GENOMIC DNA]</scope>
    <source>
        <strain evidence="3 4">AK21</strain>
    </source>
</reference>
<keyword evidence="4" id="KW-1185">Reference proteome</keyword>
<dbReference type="InterPro" id="IPR024654">
    <property type="entry name" value="Calcineurin-like_PHP_lpxH"/>
</dbReference>
<feature type="domain" description="Calcineurin-like phosphoesterase" evidence="2">
    <location>
        <begin position="283"/>
        <end position="487"/>
    </location>
</feature>
<dbReference type="EMBL" id="ANIE01000006">
    <property type="protein sequence ID" value="KEF31154.1"/>
    <property type="molecule type" value="Genomic_DNA"/>
</dbReference>
<dbReference type="STRING" id="1137280.D777_02307"/>
<dbReference type="Pfam" id="PF12850">
    <property type="entry name" value="Metallophos_2"/>
    <property type="match status" value="1"/>
</dbReference>
<accession>A0A072N0H6</accession>
<gene>
    <name evidence="3" type="ORF">D777_02307</name>
</gene>
<organism evidence="3 4">
    <name type="scientific">Marinobacter nitratireducens</name>
    <dbReference type="NCBI Taxonomy" id="1137280"/>
    <lineage>
        <taxon>Bacteria</taxon>
        <taxon>Pseudomonadati</taxon>
        <taxon>Pseudomonadota</taxon>
        <taxon>Gammaproteobacteria</taxon>
        <taxon>Pseudomonadales</taxon>
        <taxon>Marinobacteraceae</taxon>
        <taxon>Marinobacter</taxon>
    </lineage>
</organism>
<evidence type="ECO:0000259" key="2">
    <source>
        <dbReference type="Pfam" id="PF12850"/>
    </source>
</evidence>
<dbReference type="Gene3D" id="3.60.21.10">
    <property type="match status" value="1"/>
</dbReference>
<sequence length="525" mass="58509">MFENLRTADIELVPPAFAQAPSAARIREIILSGFKALEHGKRFTGKPGTLIFEADGEIVKIHAAVEMAEIQARQRAEFNARHESELGIYHPSKAWFVVKTGNRCWMGNVMQVLQPLHMLMVPSELARALDLLDQYFSIYIGFMKNQERVLDPGLSNFAVDEEGRVFYLDDDIYGWDGFSSLTQTIGVWFRQLTDFPEEFFGSLGTIVGKWLSVYYPDSEWADIVSEQVRGVFVANADQSLRQERFLRALADVKYGKQAAEDAPPALYAVPQDAQQYISAGQGKVAILADIHSNLPALECALAELDRRAISRVLILGDLVGYGPHPSACIELLRSRDFAIIRGNHDHAAAVGKAAGGFSAGARWVIDWTVQRLSKAERQWLGSLPLYLDGDGWLAVHGAPQDRTFMNGYVYRMTYEDNLQNLKDRDIQYCFHGHTHVAGVYYDKGKLNGHSVADHFALENVDRSLICPGSIGQPRGGKVGLEFAVLDTGSFEIDFLNLDYDPSSVIEEMNREGFPGQLSSRLLIGK</sequence>
<dbReference type="GO" id="GO:0016791">
    <property type="term" value="F:phosphatase activity"/>
    <property type="evidence" value="ECO:0007669"/>
    <property type="project" value="TreeGrafter"/>
</dbReference>